<dbReference type="AlphaFoldDB" id="A0A819DP56"/>
<dbReference type="Proteomes" id="UP000663823">
    <property type="component" value="Unassembled WGS sequence"/>
</dbReference>
<reference evidence="1" key="1">
    <citation type="submission" date="2021-02" db="EMBL/GenBank/DDBJ databases">
        <authorList>
            <person name="Nowell W R."/>
        </authorList>
    </citation>
    <scope>NUCLEOTIDE SEQUENCE</scope>
</reference>
<evidence type="ECO:0000313" key="1">
    <source>
        <dbReference type="EMBL" id="CAF3838961.1"/>
    </source>
</evidence>
<protein>
    <submittedName>
        <fullName evidence="1">Uncharacterized protein</fullName>
    </submittedName>
</protein>
<dbReference type="EMBL" id="CAJOAX010003152">
    <property type="protein sequence ID" value="CAF3838961.1"/>
    <property type="molecule type" value="Genomic_DNA"/>
</dbReference>
<name>A0A819DP56_9BILA</name>
<evidence type="ECO:0000313" key="2">
    <source>
        <dbReference type="Proteomes" id="UP000663823"/>
    </source>
</evidence>
<proteinExistence type="predicted"/>
<gene>
    <name evidence="1" type="ORF">OTI717_LOCUS20462</name>
</gene>
<accession>A0A819DP56</accession>
<comment type="caution">
    <text evidence="1">The sequence shown here is derived from an EMBL/GenBank/DDBJ whole genome shotgun (WGS) entry which is preliminary data.</text>
</comment>
<sequence length="249" mass="29287">MFINRHSRYASHCYFNKMKIILSIDEDTLSTKNKTDDNQSNIQLKITTYDLFDNDQFQSSMDGNYLINILPFVHQSSNHHVLSSNNELKNDNRLLHNEVLTDGNQFGDDNISLNHDYVQINCILPEIEQLQHNVVVKDIFSFGNDILLDNQSTLSINDDMNDDVLPDYILQLKQERQEMISNSDSEIDETKLQFQAINDKLYDLIEMKHQKNEELLKKINEHIRKYKSKKSGFNKVQRTCVKRVKNRLF</sequence>
<organism evidence="1 2">
    <name type="scientific">Rotaria sordida</name>
    <dbReference type="NCBI Taxonomy" id="392033"/>
    <lineage>
        <taxon>Eukaryota</taxon>
        <taxon>Metazoa</taxon>
        <taxon>Spiralia</taxon>
        <taxon>Gnathifera</taxon>
        <taxon>Rotifera</taxon>
        <taxon>Eurotatoria</taxon>
        <taxon>Bdelloidea</taxon>
        <taxon>Philodinida</taxon>
        <taxon>Philodinidae</taxon>
        <taxon>Rotaria</taxon>
    </lineage>
</organism>